<dbReference type="EMBL" id="KV419442">
    <property type="protein sequence ID" value="KZS87916.1"/>
    <property type="molecule type" value="Genomic_DNA"/>
</dbReference>
<gene>
    <name evidence="1" type="ORF">SISNIDRAFT_460365</name>
</gene>
<name>A0A164NPV4_9AGAM</name>
<keyword evidence="2" id="KW-1185">Reference proteome</keyword>
<organism evidence="1 2">
    <name type="scientific">Sistotremastrum niveocremeum HHB9708</name>
    <dbReference type="NCBI Taxonomy" id="1314777"/>
    <lineage>
        <taxon>Eukaryota</taxon>
        <taxon>Fungi</taxon>
        <taxon>Dikarya</taxon>
        <taxon>Basidiomycota</taxon>
        <taxon>Agaricomycotina</taxon>
        <taxon>Agaricomycetes</taxon>
        <taxon>Sistotremastrales</taxon>
        <taxon>Sistotremastraceae</taxon>
        <taxon>Sertulicium</taxon>
        <taxon>Sertulicium niveocremeum</taxon>
    </lineage>
</organism>
<sequence>MTDFTSTSTSTSTSLHLHAHLLPLPISLPFKSIPTDRDELLPYAVRAHTRSLSPQWHSTGVCMPIRKWKISESPAILSANVQPLWANIGLHQARFGHDFYTDVLRLESEALHVLRGREWIVRLAGGRASDDGFLPYLQRIDEEGDEEGDNSWCLGEIIRVGDAKMAMSVEL</sequence>
<dbReference type="Proteomes" id="UP000076722">
    <property type="component" value="Unassembled WGS sequence"/>
</dbReference>
<protein>
    <submittedName>
        <fullName evidence="1">Uncharacterized protein</fullName>
    </submittedName>
</protein>
<proteinExistence type="predicted"/>
<evidence type="ECO:0000313" key="2">
    <source>
        <dbReference type="Proteomes" id="UP000076722"/>
    </source>
</evidence>
<dbReference type="AlphaFoldDB" id="A0A164NPV4"/>
<reference evidence="1 2" key="1">
    <citation type="journal article" date="2016" name="Mol. Biol. Evol.">
        <title>Comparative Genomics of Early-Diverging Mushroom-Forming Fungi Provides Insights into the Origins of Lignocellulose Decay Capabilities.</title>
        <authorList>
            <person name="Nagy L.G."/>
            <person name="Riley R."/>
            <person name="Tritt A."/>
            <person name="Adam C."/>
            <person name="Daum C."/>
            <person name="Floudas D."/>
            <person name="Sun H."/>
            <person name="Yadav J.S."/>
            <person name="Pangilinan J."/>
            <person name="Larsson K.H."/>
            <person name="Matsuura K."/>
            <person name="Barry K."/>
            <person name="Labutti K."/>
            <person name="Kuo R."/>
            <person name="Ohm R.A."/>
            <person name="Bhattacharya S.S."/>
            <person name="Shirouzu T."/>
            <person name="Yoshinaga Y."/>
            <person name="Martin F.M."/>
            <person name="Grigoriev I.V."/>
            <person name="Hibbett D.S."/>
        </authorList>
    </citation>
    <scope>NUCLEOTIDE SEQUENCE [LARGE SCALE GENOMIC DNA]</scope>
    <source>
        <strain evidence="1 2">HHB9708</strain>
    </source>
</reference>
<accession>A0A164NPV4</accession>
<evidence type="ECO:0000313" key="1">
    <source>
        <dbReference type="EMBL" id="KZS87916.1"/>
    </source>
</evidence>